<organism evidence="2 3">
    <name type="scientific">Manduca sexta</name>
    <name type="common">Tobacco hawkmoth</name>
    <name type="synonym">Tobacco hornworm</name>
    <dbReference type="NCBI Taxonomy" id="7130"/>
    <lineage>
        <taxon>Eukaryota</taxon>
        <taxon>Metazoa</taxon>
        <taxon>Ecdysozoa</taxon>
        <taxon>Arthropoda</taxon>
        <taxon>Hexapoda</taxon>
        <taxon>Insecta</taxon>
        <taxon>Pterygota</taxon>
        <taxon>Neoptera</taxon>
        <taxon>Endopterygota</taxon>
        <taxon>Lepidoptera</taxon>
        <taxon>Glossata</taxon>
        <taxon>Ditrysia</taxon>
        <taxon>Bombycoidea</taxon>
        <taxon>Sphingidae</taxon>
        <taxon>Sphinginae</taxon>
        <taxon>Sphingini</taxon>
        <taxon>Manduca</taxon>
    </lineage>
</organism>
<dbReference type="PANTHER" id="PTHR43969">
    <property type="entry name" value="GLUTATHIONE S TRANSFERASE D10, ISOFORM A-RELATED"/>
    <property type="match status" value="1"/>
</dbReference>
<dbReference type="SFLD" id="SFLDG00358">
    <property type="entry name" value="Main_(cytGST)"/>
    <property type="match status" value="1"/>
</dbReference>
<dbReference type="InterPro" id="IPR004045">
    <property type="entry name" value="Glutathione_S-Trfase_N"/>
</dbReference>
<dbReference type="AlphaFoldDB" id="A0A921ZDN2"/>
<name>A0A921ZDN2_MANSE</name>
<dbReference type="Pfam" id="PF13417">
    <property type="entry name" value="GST_N_3"/>
    <property type="match status" value="1"/>
</dbReference>
<reference evidence="2" key="2">
    <citation type="submission" date="2020-12" db="EMBL/GenBank/DDBJ databases">
        <authorList>
            <person name="Kanost M."/>
        </authorList>
    </citation>
    <scope>NUCLEOTIDE SEQUENCE</scope>
</reference>
<evidence type="ECO:0000259" key="1">
    <source>
        <dbReference type="PROSITE" id="PS50404"/>
    </source>
</evidence>
<dbReference type="SFLD" id="SFLDS00019">
    <property type="entry name" value="Glutathione_Transferase_(cytos"/>
    <property type="match status" value="1"/>
</dbReference>
<evidence type="ECO:0000313" key="3">
    <source>
        <dbReference type="Proteomes" id="UP000791440"/>
    </source>
</evidence>
<dbReference type="Proteomes" id="UP000791440">
    <property type="component" value="Unassembled WGS sequence"/>
</dbReference>
<dbReference type="GO" id="GO:0004364">
    <property type="term" value="F:glutathione transferase activity"/>
    <property type="evidence" value="ECO:0007669"/>
    <property type="project" value="TreeGrafter"/>
</dbReference>
<evidence type="ECO:0000313" key="2">
    <source>
        <dbReference type="EMBL" id="KAG6455956.1"/>
    </source>
</evidence>
<dbReference type="EMBL" id="JH668502">
    <property type="protein sequence ID" value="KAG6455956.1"/>
    <property type="molecule type" value="Genomic_DNA"/>
</dbReference>
<sequence>MGAGRSKAVATGLKYCTLWKADRSPACRAVMMVLDSMDLNITEVDVNLDKGEHRAPEIAVMNPLQTLPILKDRELVLHDSHAICTYLVSRYCSSSRLLPQDPGGRSVVDQILHFNSSILYPRFQAAAYPILYENCNFVLPQQIYDIESAYKDLESMLISKQWFTGCWPTLGDIALCSTLSTLDVLVPIDKTSPGRAVLISSLPTYADRKICSFHK</sequence>
<accession>A0A921ZDN2</accession>
<dbReference type="GO" id="GO:0006749">
    <property type="term" value="P:glutathione metabolic process"/>
    <property type="evidence" value="ECO:0007669"/>
    <property type="project" value="TreeGrafter"/>
</dbReference>
<proteinExistence type="predicted"/>
<comment type="caution">
    <text evidence="2">The sequence shown here is derived from an EMBL/GenBank/DDBJ whole genome shotgun (WGS) entry which is preliminary data.</text>
</comment>
<dbReference type="PANTHER" id="PTHR43969:SF8">
    <property type="entry name" value="GLUTATHIONE S TRANSFERASE E13, ISOFORM A-RELATED"/>
    <property type="match status" value="1"/>
</dbReference>
<dbReference type="PROSITE" id="PS50404">
    <property type="entry name" value="GST_NTER"/>
    <property type="match status" value="1"/>
</dbReference>
<feature type="domain" description="GST N-terminal" evidence="1">
    <location>
        <begin position="14"/>
        <end position="95"/>
    </location>
</feature>
<keyword evidence="3" id="KW-1185">Reference proteome</keyword>
<reference evidence="2" key="1">
    <citation type="journal article" date="2016" name="Insect Biochem. Mol. Biol.">
        <title>Multifaceted biological insights from a draft genome sequence of the tobacco hornworm moth, Manduca sexta.</title>
        <authorList>
            <person name="Kanost M.R."/>
            <person name="Arrese E.L."/>
            <person name="Cao X."/>
            <person name="Chen Y.R."/>
            <person name="Chellapilla S."/>
            <person name="Goldsmith M.R."/>
            <person name="Grosse-Wilde E."/>
            <person name="Heckel D.G."/>
            <person name="Herndon N."/>
            <person name="Jiang H."/>
            <person name="Papanicolaou A."/>
            <person name="Qu J."/>
            <person name="Soulages J.L."/>
            <person name="Vogel H."/>
            <person name="Walters J."/>
            <person name="Waterhouse R.M."/>
            <person name="Ahn S.J."/>
            <person name="Almeida F.C."/>
            <person name="An C."/>
            <person name="Aqrawi P."/>
            <person name="Bretschneider A."/>
            <person name="Bryant W.B."/>
            <person name="Bucks S."/>
            <person name="Chao H."/>
            <person name="Chevignon G."/>
            <person name="Christen J.M."/>
            <person name="Clarke D.F."/>
            <person name="Dittmer N.T."/>
            <person name="Ferguson L.C.F."/>
            <person name="Garavelou S."/>
            <person name="Gordon K.H.J."/>
            <person name="Gunaratna R.T."/>
            <person name="Han Y."/>
            <person name="Hauser F."/>
            <person name="He Y."/>
            <person name="Heidel-Fischer H."/>
            <person name="Hirsh A."/>
            <person name="Hu Y."/>
            <person name="Jiang H."/>
            <person name="Kalra D."/>
            <person name="Klinner C."/>
            <person name="Konig C."/>
            <person name="Kovar C."/>
            <person name="Kroll A.R."/>
            <person name="Kuwar S.S."/>
            <person name="Lee S.L."/>
            <person name="Lehman R."/>
            <person name="Li K."/>
            <person name="Li Z."/>
            <person name="Liang H."/>
            <person name="Lovelace S."/>
            <person name="Lu Z."/>
            <person name="Mansfield J.H."/>
            <person name="McCulloch K.J."/>
            <person name="Mathew T."/>
            <person name="Morton B."/>
            <person name="Muzny D.M."/>
            <person name="Neunemann D."/>
            <person name="Ongeri F."/>
            <person name="Pauchet Y."/>
            <person name="Pu L.L."/>
            <person name="Pyrousis I."/>
            <person name="Rao X.J."/>
            <person name="Redding A."/>
            <person name="Roesel C."/>
            <person name="Sanchez-Gracia A."/>
            <person name="Schaack S."/>
            <person name="Shukla A."/>
            <person name="Tetreau G."/>
            <person name="Wang Y."/>
            <person name="Xiong G.H."/>
            <person name="Traut W."/>
            <person name="Walsh T.K."/>
            <person name="Worley K.C."/>
            <person name="Wu D."/>
            <person name="Wu W."/>
            <person name="Wu Y.Q."/>
            <person name="Zhang X."/>
            <person name="Zou Z."/>
            <person name="Zucker H."/>
            <person name="Briscoe A.D."/>
            <person name="Burmester T."/>
            <person name="Clem R.J."/>
            <person name="Feyereisen R."/>
            <person name="Grimmelikhuijzen C.J.P."/>
            <person name="Hamodrakas S.J."/>
            <person name="Hansson B.S."/>
            <person name="Huguet E."/>
            <person name="Jermiin L.S."/>
            <person name="Lan Q."/>
            <person name="Lehman H.K."/>
            <person name="Lorenzen M."/>
            <person name="Merzendorfer H."/>
            <person name="Michalopoulos I."/>
            <person name="Morton D.B."/>
            <person name="Muthukrishnan S."/>
            <person name="Oakeshott J.G."/>
            <person name="Palmer W."/>
            <person name="Park Y."/>
            <person name="Passarelli A.L."/>
            <person name="Rozas J."/>
            <person name="Schwartz L.M."/>
            <person name="Smith W."/>
            <person name="Southgate A."/>
            <person name="Vilcinskas A."/>
            <person name="Vogt R."/>
            <person name="Wang P."/>
            <person name="Werren J."/>
            <person name="Yu X.Q."/>
            <person name="Zhou J.J."/>
            <person name="Brown S.J."/>
            <person name="Scherer S.E."/>
            <person name="Richards S."/>
            <person name="Blissard G.W."/>
        </authorList>
    </citation>
    <scope>NUCLEOTIDE SEQUENCE</scope>
</reference>
<gene>
    <name evidence="2" type="ORF">O3G_MSEX009484</name>
</gene>
<protein>
    <recommendedName>
        <fullName evidence="1">GST N-terminal domain-containing protein</fullName>
    </recommendedName>
</protein>
<dbReference type="InterPro" id="IPR040079">
    <property type="entry name" value="Glutathione_S-Trfase"/>
</dbReference>